<dbReference type="InterPro" id="IPR000639">
    <property type="entry name" value="Epox_hydrolase-like"/>
</dbReference>
<dbReference type="PRINTS" id="PR00412">
    <property type="entry name" value="EPOXHYDRLASE"/>
</dbReference>
<organism evidence="5 6">
    <name type="scientific">Alligator sinensis</name>
    <name type="common">Chinese alligator</name>
    <dbReference type="NCBI Taxonomy" id="38654"/>
    <lineage>
        <taxon>Eukaryota</taxon>
        <taxon>Metazoa</taxon>
        <taxon>Chordata</taxon>
        <taxon>Craniata</taxon>
        <taxon>Vertebrata</taxon>
        <taxon>Euteleostomi</taxon>
        <taxon>Archelosauria</taxon>
        <taxon>Archosauria</taxon>
        <taxon>Crocodylia</taxon>
        <taxon>Alligatoridae</taxon>
        <taxon>Alligatorinae</taxon>
        <taxon>Alligator</taxon>
    </lineage>
</organism>
<dbReference type="Pfam" id="PF00561">
    <property type="entry name" value="Abhydrolase_1"/>
    <property type="match status" value="1"/>
</dbReference>
<evidence type="ECO:0000313" key="6">
    <source>
        <dbReference type="RefSeq" id="XP_025071944.1"/>
    </source>
</evidence>
<feature type="domain" description="AB hydrolase-1" evidence="4">
    <location>
        <begin position="81"/>
        <end position="315"/>
    </location>
</feature>
<name>A0A3Q0HJ18_ALLSI</name>
<dbReference type="Gene3D" id="3.40.50.1820">
    <property type="entry name" value="alpha/beta hydrolase"/>
    <property type="match status" value="1"/>
</dbReference>
<dbReference type="KEGG" id="asn:102379472"/>
<dbReference type="GO" id="GO:0004301">
    <property type="term" value="F:epoxide hydrolase activity"/>
    <property type="evidence" value="ECO:0007669"/>
    <property type="project" value="UniProtKB-ARBA"/>
</dbReference>
<evidence type="ECO:0000259" key="4">
    <source>
        <dbReference type="Pfam" id="PF00561"/>
    </source>
</evidence>
<dbReference type="SUPFAM" id="SSF53474">
    <property type="entry name" value="alpha/beta-Hydrolases"/>
    <property type="match status" value="1"/>
</dbReference>
<dbReference type="RefSeq" id="XP_025071944.1">
    <property type="nucleotide sequence ID" value="XM_025216159.1"/>
</dbReference>
<proteinExistence type="inferred from homology"/>
<dbReference type="InParanoid" id="A0A3Q0HJ18"/>
<evidence type="ECO:0000256" key="2">
    <source>
        <dbReference type="ARBA" id="ARBA00038334"/>
    </source>
</evidence>
<accession>A0A3Q0HJ18</accession>
<dbReference type="Proteomes" id="UP000189705">
    <property type="component" value="Unplaced"/>
</dbReference>
<keyword evidence="3" id="KW-0812">Transmembrane</keyword>
<dbReference type="PRINTS" id="PR00111">
    <property type="entry name" value="ABHYDROLASE"/>
</dbReference>
<dbReference type="InterPro" id="IPR000073">
    <property type="entry name" value="AB_hydrolase_1"/>
</dbReference>
<feature type="transmembrane region" description="Helical" evidence="3">
    <location>
        <begin position="6"/>
        <end position="30"/>
    </location>
</feature>
<keyword evidence="3" id="KW-1133">Transmembrane helix</keyword>
<dbReference type="InterPro" id="IPR029058">
    <property type="entry name" value="AB_hydrolase_fold"/>
</dbReference>
<keyword evidence="3" id="KW-0472">Membrane</keyword>
<dbReference type="AlphaFoldDB" id="A0A3Q0HJ18"/>
<reference evidence="6" key="1">
    <citation type="submission" date="2025-08" db="UniProtKB">
        <authorList>
            <consortium name="RefSeq"/>
        </authorList>
    </citation>
    <scope>IDENTIFICATION</scope>
</reference>
<dbReference type="GeneID" id="102379472"/>
<sequence length="351" mass="40585">MCHLLYHVGIFLVCLPVGAIYLLWVLWLLVTKGPLKTFHWRVRKTLPSCLMGTAYGKHCYLRLESSRLRLHYVTAGPEEAPLMLLLHGFPQNWYCWRHQLQEFRKRFRVVALDMRGYNASDAPSGEESYEIPLLVEDVREVIEILGTKDKQGSSKAIVVGHDWGGVLAWVFAAQHPDLVEKLILMNTTCCSALIEYSICHPMQLLRSSYMFLFQLQGYAELILSLGDFALLKWFMSSRIAGIQNLQQCHTEQELEAYICGLSQPGRVTAALNYYRGLFRRPFVKEKTVLAPTLVIWGKKDVFLEVGLLTVMQRYFHRGCQIECLPQCSHWVPEDQPEKVNQLMWTFLQENR</sequence>
<keyword evidence="5" id="KW-1185">Reference proteome</keyword>
<evidence type="ECO:0000256" key="3">
    <source>
        <dbReference type="SAM" id="Phobius"/>
    </source>
</evidence>
<evidence type="ECO:0000313" key="5">
    <source>
        <dbReference type="Proteomes" id="UP000189705"/>
    </source>
</evidence>
<dbReference type="STRING" id="38654.A0A3Q0HJ18"/>
<keyword evidence="1" id="KW-0378">Hydrolase</keyword>
<comment type="similarity">
    <text evidence="2">Belongs to the AB hydrolase superfamily. Epoxide hydrolase family.</text>
</comment>
<evidence type="ECO:0000256" key="1">
    <source>
        <dbReference type="ARBA" id="ARBA00022801"/>
    </source>
</evidence>
<gene>
    <name evidence="6" type="primary">LOC102379472</name>
</gene>
<dbReference type="PANTHER" id="PTHR43329">
    <property type="entry name" value="EPOXIDE HYDROLASE"/>
    <property type="match status" value="1"/>
</dbReference>
<protein>
    <submittedName>
        <fullName evidence="6">Epoxide hydrolase 3-like</fullName>
    </submittedName>
</protein>